<dbReference type="EMBL" id="QZKU01000091">
    <property type="protein sequence ID" value="RJP19395.1"/>
    <property type="molecule type" value="Genomic_DNA"/>
</dbReference>
<gene>
    <name evidence="2" type="ORF">C4520_13175</name>
</gene>
<dbReference type="Pfam" id="PF18480">
    <property type="entry name" value="DUF5615"/>
    <property type="match status" value="1"/>
</dbReference>
<dbReference type="InterPro" id="IPR041049">
    <property type="entry name" value="DUF5615"/>
</dbReference>
<dbReference type="Proteomes" id="UP000265882">
    <property type="component" value="Unassembled WGS sequence"/>
</dbReference>
<evidence type="ECO:0000313" key="2">
    <source>
        <dbReference type="EMBL" id="RJP19395.1"/>
    </source>
</evidence>
<evidence type="ECO:0000259" key="1">
    <source>
        <dbReference type="Pfam" id="PF18480"/>
    </source>
</evidence>
<proteinExistence type="predicted"/>
<feature type="domain" description="DUF5615" evidence="1">
    <location>
        <begin position="1"/>
        <end position="110"/>
    </location>
</feature>
<dbReference type="AlphaFoldDB" id="A0A3A4NLJ3"/>
<protein>
    <recommendedName>
        <fullName evidence="1">DUF5615 domain-containing protein</fullName>
    </recommendedName>
</protein>
<reference evidence="2 3" key="1">
    <citation type="journal article" date="2017" name="ISME J.">
        <title>Energy and carbon metabolisms in a deep terrestrial subsurface fluid microbial community.</title>
        <authorList>
            <person name="Momper L."/>
            <person name="Jungbluth S.P."/>
            <person name="Lee M.D."/>
            <person name="Amend J.P."/>
        </authorList>
    </citation>
    <scope>NUCLEOTIDE SEQUENCE [LARGE SCALE GENOMIC DNA]</scope>
    <source>
        <strain evidence="2">SURF_5</strain>
    </source>
</reference>
<accession>A0A3A4NLJ3</accession>
<comment type="caution">
    <text evidence="2">The sequence shown here is derived from an EMBL/GenBank/DDBJ whole genome shotgun (WGS) entry which is preliminary data.</text>
</comment>
<evidence type="ECO:0000313" key="3">
    <source>
        <dbReference type="Proteomes" id="UP000265882"/>
    </source>
</evidence>
<sequence length="126" mass="14353">MKFKLDENFGSRTQELFMASGHDVQTVRSQGLQGCADQRLYEVCCREERCLVTLDLDFSDVTHFPPTGTAGVVVIRVPRNPSLALLEQLIFQFLDSLSRLAIEKRLWIVEVGRIRIHESEMDTGAR</sequence>
<name>A0A3A4NLJ3_ABYX5</name>
<organism evidence="2 3">
    <name type="scientific">Abyssobacteria bacterium (strain SURF_5)</name>
    <dbReference type="NCBI Taxonomy" id="2093360"/>
    <lineage>
        <taxon>Bacteria</taxon>
        <taxon>Pseudomonadati</taxon>
        <taxon>Candidatus Hydrogenedentota</taxon>
        <taxon>Candidatus Abyssobacteria</taxon>
    </lineage>
</organism>